<protein>
    <submittedName>
        <fullName evidence="2">Protein of unassigned function</fullName>
    </submittedName>
</protein>
<gene>
    <name evidence="2" type="ORF">MOC_3871</name>
</gene>
<reference evidence="2 3" key="1">
    <citation type="journal article" date="2014" name="PLoS ONE">
        <title>Genome Information of Methylobacterium oryzae, a Plant-Probiotic Methylotroph in the Phyllosphere.</title>
        <authorList>
            <person name="Kwak M.J."/>
            <person name="Jeong H."/>
            <person name="Madhaiyan M."/>
            <person name="Lee Y."/>
            <person name="Sa T.M."/>
            <person name="Oh T.K."/>
            <person name="Kim J.F."/>
        </authorList>
    </citation>
    <scope>NUCLEOTIDE SEQUENCE [LARGE SCALE GENOMIC DNA]</scope>
    <source>
        <strain evidence="2 3">CBMB20</strain>
    </source>
</reference>
<feature type="compositionally biased region" description="Basic and acidic residues" evidence="1">
    <location>
        <begin position="11"/>
        <end position="35"/>
    </location>
</feature>
<name>A0A089NUL9_9HYPH</name>
<dbReference type="KEGG" id="mor:MOC_3871"/>
<dbReference type="RefSeq" id="WP_043346758.1">
    <property type="nucleotide sequence ID" value="NZ_CP003811.1"/>
</dbReference>
<dbReference type="HOGENOM" id="CLU_2955301_0_0_5"/>
<feature type="compositionally biased region" description="Polar residues" evidence="1">
    <location>
        <begin position="1"/>
        <end position="10"/>
    </location>
</feature>
<evidence type="ECO:0000313" key="2">
    <source>
        <dbReference type="EMBL" id="AIQ91626.1"/>
    </source>
</evidence>
<feature type="region of interest" description="Disordered" evidence="1">
    <location>
        <begin position="1"/>
        <end position="59"/>
    </location>
</feature>
<sequence length="59" mass="6249">MTEQTGQTPRESPEADKASEIGASREKLGQMEDQARSGTDLGEAIDRATAAVGQDDGKR</sequence>
<keyword evidence="3" id="KW-1185">Reference proteome</keyword>
<proteinExistence type="predicted"/>
<dbReference type="AlphaFoldDB" id="A0A089NUL9"/>
<dbReference type="eggNOG" id="ENOG5032PWU">
    <property type="taxonomic scope" value="Bacteria"/>
</dbReference>
<evidence type="ECO:0000256" key="1">
    <source>
        <dbReference type="SAM" id="MobiDB-lite"/>
    </source>
</evidence>
<dbReference type="EMBL" id="CP003811">
    <property type="protein sequence ID" value="AIQ91626.1"/>
    <property type="molecule type" value="Genomic_DNA"/>
</dbReference>
<dbReference type="Proteomes" id="UP000029492">
    <property type="component" value="Chromosome"/>
</dbReference>
<organism evidence="2 3">
    <name type="scientific">Methylobacterium oryzae CBMB20</name>
    <dbReference type="NCBI Taxonomy" id="693986"/>
    <lineage>
        <taxon>Bacteria</taxon>
        <taxon>Pseudomonadati</taxon>
        <taxon>Pseudomonadota</taxon>
        <taxon>Alphaproteobacteria</taxon>
        <taxon>Hyphomicrobiales</taxon>
        <taxon>Methylobacteriaceae</taxon>
        <taxon>Methylobacterium</taxon>
    </lineage>
</organism>
<accession>A0A089NUL9</accession>
<evidence type="ECO:0000313" key="3">
    <source>
        <dbReference type="Proteomes" id="UP000029492"/>
    </source>
</evidence>